<dbReference type="GO" id="GO:0050660">
    <property type="term" value="F:flavin adenine dinucleotide binding"/>
    <property type="evidence" value="ECO:0007669"/>
    <property type="project" value="InterPro"/>
</dbReference>
<gene>
    <name evidence="10" type="ORF">FHR19_001925</name>
</gene>
<evidence type="ECO:0000256" key="6">
    <source>
        <dbReference type="RuleBase" id="RU362125"/>
    </source>
</evidence>
<dbReference type="InterPro" id="IPR013786">
    <property type="entry name" value="AcylCoA_DH/ox_N"/>
</dbReference>
<dbReference type="FunFam" id="2.40.110.10:FF:000011">
    <property type="entry name" value="Acyl-CoA dehydrogenase FadE34"/>
    <property type="match status" value="1"/>
</dbReference>
<comment type="similarity">
    <text evidence="2 6">Belongs to the acyl-CoA dehydrogenase family.</text>
</comment>
<evidence type="ECO:0000256" key="2">
    <source>
        <dbReference type="ARBA" id="ARBA00009347"/>
    </source>
</evidence>
<feature type="domain" description="Acyl-CoA dehydrogenase/oxidase N-terminal" evidence="9">
    <location>
        <begin position="24"/>
        <end position="137"/>
    </location>
</feature>
<keyword evidence="11" id="KW-1185">Reference proteome</keyword>
<comment type="caution">
    <text evidence="10">The sequence shown here is derived from an EMBL/GenBank/DDBJ whole genome shotgun (WGS) entry which is preliminary data.</text>
</comment>
<reference evidence="10 11" key="1">
    <citation type="submission" date="2020-08" db="EMBL/GenBank/DDBJ databases">
        <title>Genomic Encyclopedia of Type Strains, Phase IV (KMG-IV): sequencing the most valuable type-strain genomes for metagenomic binning, comparative biology and taxonomic classification.</title>
        <authorList>
            <person name="Goeker M."/>
        </authorList>
    </citation>
    <scope>NUCLEOTIDE SEQUENCE [LARGE SCALE GENOMIC DNA]</scope>
    <source>
        <strain evidence="10 11">DSM 27244</strain>
    </source>
</reference>
<evidence type="ECO:0000313" key="11">
    <source>
        <dbReference type="Proteomes" id="UP000557739"/>
    </source>
</evidence>
<dbReference type="SUPFAM" id="SSF56645">
    <property type="entry name" value="Acyl-CoA dehydrogenase NM domain-like"/>
    <property type="match status" value="1"/>
</dbReference>
<organism evidence="10 11">
    <name type="scientific">Sphingomonas yantingensis</name>
    <dbReference type="NCBI Taxonomy" id="1241761"/>
    <lineage>
        <taxon>Bacteria</taxon>
        <taxon>Pseudomonadati</taxon>
        <taxon>Pseudomonadota</taxon>
        <taxon>Alphaproteobacteria</taxon>
        <taxon>Sphingomonadales</taxon>
        <taxon>Sphingomonadaceae</taxon>
        <taxon>Sphingomonas</taxon>
    </lineage>
</organism>
<dbReference type="EMBL" id="JACIJJ010000002">
    <property type="protein sequence ID" value="MBB5698580.1"/>
    <property type="molecule type" value="Genomic_DNA"/>
</dbReference>
<accession>A0A7W9EJ22</accession>
<dbReference type="SUPFAM" id="SSF47203">
    <property type="entry name" value="Acyl-CoA dehydrogenase C-terminal domain-like"/>
    <property type="match status" value="1"/>
</dbReference>
<evidence type="ECO:0000259" key="7">
    <source>
        <dbReference type="Pfam" id="PF00441"/>
    </source>
</evidence>
<dbReference type="AlphaFoldDB" id="A0A7W9EJ22"/>
<dbReference type="InterPro" id="IPR046373">
    <property type="entry name" value="Acyl-CoA_Oxase/DH_mid-dom_sf"/>
</dbReference>
<dbReference type="InterPro" id="IPR006091">
    <property type="entry name" value="Acyl-CoA_Oxase/DH_mid-dom"/>
</dbReference>
<dbReference type="GO" id="GO:0016627">
    <property type="term" value="F:oxidoreductase activity, acting on the CH-CH group of donors"/>
    <property type="evidence" value="ECO:0007669"/>
    <property type="project" value="InterPro"/>
</dbReference>
<evidence type="ECO:0000256" key="5">
    <source>
        <dbReference type="ARBA" id="ARBA00023002"/>
    </source>
</evidence>
<protein>
    <submittedName>
        <fullName evidence="10">Alkylation response protein AidB-like acyl-CoA dehydrogenase</fullName>
    </submittedName>
</protein>
<evidence type="ECO:0000256" key="4">
    <source>
        <dbReference type="ARBA" id="ARBA00022827"/>
    </source>
</evidence>
<feature type="domain" description="Acyl-CoA oxidase/dehydrogenase middle" evidence="8">
    <location>
        <begin position="142"/>
        <end position="236"/>
    </location>
</feature>
<feature type="domain" description="Acyl-CoA dehydrogenase/oxidase C-terminal" evidence="7">
    <location>
        <begin position="248"/>
        <end position="409"/>
    </location>
</feature>
<dbReference type="PANTHER" id="PTHR43292:SF3">
    <property type="entry name" value="ACYL-COA DEHYDROGENASE FADE29"/>
    <property type="match status" value="1"/>
</dbReference>
<dbReference type="Gene3D" id="2.40.110.10">
    <property type="entry name" value="Butyryl-CoA Dehydrogenase, subunit A, domain 2"/>
    <property type="match status" value="1"/>
</dbReference>
<keyword evidence="4 6" id="KW-0274">FAD</keyword>
<evidence type="ECO:0000259" key="9">
    <source>
        <dbReference type="Pfam" id="PF02771"/>
    </source>
</evidence>
<dbReference type="InterPro" id="IPR036250">
    <property type="entry name" value="AcylCo_DH-like_C"/>
</dbReference>
<evidence type="ECO:0000313" key="10">
    <source>
        <dbReference type="EMBL" id="MBB5698580.1"/>
    </source>
</evidence>
<dbReference type="GO" id="GO:0005886">
    <property type="term" value="C:plasma membrane"/>
    <property type="evidence" value="ECO:0007669"/>
    <property type="project" value="TreeGrafter"/>
</dbReference>
<dbReference type="Pfam" id="PF02771">
    <property type="entry name" value="Acyl-CoA_dh_N"/>
    <property type="match status" value="1"/>
</dbReference>
<dbReference type="Pfam" id="PF00441">
    <property type="entry name" value="Acyl-CoA_dh_1"/>
    <property type="match status" value="1"/>
</dbReference>
<dbReference type="Gene3D" id="1.20.140.10">
    <property type="entry name" value="Butyryl-CoA Dehydrogenase, subunit A, domain 3"/>
    <property type="match status" value="1"/>
</dbReference>
<keyword evidence="5 6" id="KW-0560">Oxidoreductase</keyword>
<dbReference type="Gene3D" id="1.10.540.10">
    <property type="entry name" value="Acyl-CoA dehydrogenase/oxidase, N-terminal domain"/>
    <property type="match status" value="1"/>
</dbReference>
<dbReference type="InterPro" id="IPR009075">
    <property type="entry name" value="AcylCo_DH/oxidase_C"/>
</dbReference>
<dbReference type="InterPro" id="IPR037069">
    <property type="entry name" value="AcylCoA_DH/ox_N_sf"/>
</dbReference>
<name>A0A7W9EJ22_9SPHN</name>
<evidence type="ECO:0000259" key="8">
    <source>
        <dbReference type="Pfam" id="PF02770"/>
    </source>
</evidence>
<evidence type="ECO:0000256" key="3">
    <source>
        <dbReference type="ARBA" id="ARBA00022630"/>
    </source>
</evidence>
<comment type="cofactor">
    <cofactor evidence="1 6">
        <name>FAD</name>
        <dbReference type="ChEBI" id="CHEBI:57692"/>
    </cofactor>
</comment>
<proteinExistence type="inferred from homology"/>
<dbReference type="RefSeq" id="WP_246359416.1">
    <property type="nucleotide sequence ID" value="NZ_JACIJJ010000002.1"/>
</dbReference>
<keyword evidence="3 6" id="KW-0285">Flavoprotein</keyword>
<evidence type="ECO:0000256" key="1">
    <source>
        <dbReference type="ARBA" id="ARBA00001974"/>
    </source>
</evidence>
<sequence>MRARPERIGSRAEMDMDLKPGGELDDFRQMVRAAVAQDLPPDMRARQRAFGGLQSENRDALKWAAILNERGWSVPHWPVEHGGQDWTPLQKFVFEDELASAWAPDVNWGATHMVGPVIYTFGTEEQKARFLPDIRAGRYYWAQGFSEPGNGSDLANLRTAAVLQGDRYIVNGQKIWTSGAHDADWGFFLVRTDPAVKAQRGISFLLIDLKSPGITIRQIPEINGEADLCEVFLDNVEVPAENLVGEPGMGWTYAKFLLDHERTTSSFIYWNKRELRRVRAIAEAETLDGLPLARLPQFQSRLARLEAEVAALEWSVLRVLAAEEFAYDLTAVASTLKVSGSRLQQAITELQVDLYGALAMRQFPIELAHQTPTPLWPENIAGRTATALGSRAATIFGGTLQIQRGIIAKLAFGL</sequence>
<dbReference type="Pfam" id="PF02770">
    <property type="entry name" value="Acyl-CoA_dh_M"/>
    <property type="match status" value="1"/>
</dbReference>
<dbReference type="InterPro" id="IPR009100">
    <property type="entry name" value="AcylCoA_DH/oxidase_NM_dom_sf"/>
</dbReference>
<dbReference type="InterPro" id="IPR052161">
    <property type="entry name" value="Mycobact_Acyl-CoA_DH"/>
</dbReference>
<dbReference type="PANTHER" id="PTHR43292">
    <property type="entry name" value="ACYL-COA DEHYDROGENASE"/>
    <property type="match status" value="1"/>
</dbReference>
<dbReference type="Proteomes" id="UP000557739">
    <property type="component" value="Unassembled WGS sequence"/>
</dbReference>